<keyword evidence="4" id="KW-0520">NAD</keyword>
<dbReference type="NCBIfam" id="NF006074">
    <property type="entry name" value="PRK08220.1"/>
    <property type="match status" value="1"/>
</dbReference>
<dbReference type="Pfam" id="PF00106">
    <property type="entry name" value="adh_short"/>
    <property type="match status" value="1"/>
</dbReference>
<dbReference type="AlphaFoldDB" id="A0A841C192"/>
<evidence type="ECO:0000259" key="10">
    <source>
        <dbReference type="SMART" id="SM00822"/>
    </source>
</evidence>
<name>A0A841C192_9ACTN</name>
<dbReference type="PRINTS" id="PR00080">
    <property type="entry name" value="SDRFAMILY"/>
</dbReference>
<reference evidence="11 12" key="1">
    <citation type="submission" date="2020-08" db="EMBL/GenBank/DDBJ databases">
        <title>Sequencing the genomes of 1000 actinobacteria strains.</title>
        <authorList>
            <person name="Klenk H.-P."/>
        </authorList>
    </citation>
    <scope>NUCLEOTIDE SEQUENCE [LARGE SCALE GENOMIC DNA]</scope>
    <source>
        <strain evidence="11 12">DSM 45362</strain>
    </source>
</reference>
<comment type="pathway">
    <text evidence="1">Siderophore biosynthesis.</text>
</comment>
<dbReference type="EC" id="1.3.1.28" evidence="6 8"/>
<dbReference type="GO" id="GO:0019290">
    <property type="term" value="P:siderophore biosynthetic process"/>
    <property type="evidence" value="ECO:0007669"/>
    <property type="project" value="InterPro"/>
</dbReference>
<evidence type="ECO:0000256" key="6">
    <source>
        <dbReference type="ARBA" id="ARBA00066334"/>
    </source>
</evidence>
<dbReference type="PROSITE" id="PS00061">
    <property type="entry name" value="ADH_SHORT"/>
    <property type="match status" value="1"/>
</dbReference>
<dbReference type="RefSeq" id="WP_184845097.1">
    <property type="nucleotide sequence ID" value="NZ_JACHMN010000003.1"/>
</dbReference>
<dbReference type="GO" id="GO:0032787">
    <property type="term" value="P:monocarboxylic acid metabolic process"/>
    <property type="evidence" value="ECO:0007669"/>
    <property type="project" value="UniProtKB-ARBA"/>
</dbReference>
<evidence type="ECO:0000256" key="4">
    <source>
        <dbReference type="ARBA" id="ARBA00023027"/>
    </source>
</evidence>
<sequence length="256" mass="26520">MHTQIALVTGAASGIGAAVAAELAQQGVVVAAADTNESALAEQVEKITSNGYAARAYSIDVRDPVAVHEAINAIERDLGPIGILVNVAGVLRTAPILELTDDDWQTVFSVNTVGVFNISQAVARGMVARRSGCVVTVGSNSAAVPRMHMAAYCAAKAASTMFTKCLGLELAEYGIRCNIVAPGSTDTPMLRSMWADGYGRQSVLDGAADRYRIGIPLRKLAEPADVAHAVAFLASDQASHITMHELCVDGGAALGA</sequence>
<evidence type="ECO:0000256" key="9">
    <source>
        <dbReference type="RuleBase" id="RU000363"/>
    </source>
</evidence>
<dbReference type="InterPro" id="IPR057326">
    <property type="entry name" value="KR_dom"/>
</dbReference>
<keyword evidence="3 11" id="KW-0560">Oxidoreductase</keyword>
<dbReference type="Gene3D" id="3.40.50.720">
    <property type="entry name" value="NAD(P)-binding Rossmann-like Domain"/>
    <property type="match status" value="1"/>
</dbReference>
<dbReference type="InterPro" id="IPR020904">
    <property type="entry name" value="Sc_DH/Rdtase_CS"/>
</dbReference>
<keyword evidence="12" id="KW-1185">Reference proteome</keyword>
<dbReference type="InterPro" id="IPR050259">
    <property type="entry name" value="SDR"/>
</dbReference>
<dbReference type="PANTHER" id="PTHR42879">
    <property type="entry name" value="3-OXOACYL-(ACYL-CARRIER-PROTEIN) REDUCTASE"/>
    <property type="match status" value="1"/>
</dbReference>
<evidence type="ECO:0000256" key="3">
    <source>
        <dbReference type="ARBA" id="ARBA00023002"/>
    </source>
</evidence>
<dbReference type="PRINTS" id="PR01397">
    <property type="entry name" value="DHBDHDRGNASE"/>
</dbReference>
<dbReference type="InterPro" id="IPR003560">
    <property type="entry name" value="DHB_DH"/>
</dbReference>
<comment type="similarity">
    <text evidence="2 9">Belongs to the short-chain dehydrogenases/reductases (SDR) family.</text>
</comment>
<dbReference type="Proteomes" id="UP000587527">
    <property type="component" value="Unassembled WGS sequence"/>
</dbReference>
<dbReference type="EMBL" id="JACHMN010000003">
    <property type="protein sequence ID" value="MBB5873636.1"/>
    <property type="molecule type" value="Genomic_DNA"/>
</dbReference>
<dbReference type="NCBIfam" id="TIGR04316">
    <property type="entry name" value="dhbA_paeA"/>
    <property type="match status" value="1"/>
</dbReference>
<dbReference type="SMART" id="SM00822">
    <property type="entry name" value="PKS_KR"/>
    <property type="match status" value="1"/>
</dbReference>
<dbReference type="FunFam" id="3.40.50.720:FF:000160">
    <property type="entry name" value="2,3-dihydro-2,3-dihydroxybenzoate dehydrogenase"/>
    <property type="match status" value="1"/>
</dbReference>
<comment type="catalytic activity">
    <reaction evidence="5">
        <text>(2S,3S)-2,3-dihydroxy-2,3-dihydrobenzoate + NAD(+) = 2,3-dihydroxybenzoate + NADH + H(+)</text>
        <dbReference type="Rhea" id="RHEA:23824"/>
        <dbReference type="ChEBI" id="CHEBI:15378"/>
        <dbReference type="ChEBI" id="CHEBI:36654"/>
        <dbReference type="ChEBI" id="CHEBI:57540"/>
        <dbReference type="ChEBI" id="CHEBI:57945"/>
        <dbReference type="ChEBI" id="CHEBI:58764"/>
        <dbReference type="EC" id="1.3.1.28"/>
    </reaction>
</comment>
<comment type="caution">
    <text evidence="11">The sequence shown here is derived from an EMBL/GenBank/DDBJ whole genome shotgun (WGS) entry which is preliminary data.</text>
</comment>
<feature type="domain" description="Ketoreductase" evidence="10">
    <location>
        <begin position="4"/>
        <end position="174"/>
    </location>
</feature>
<accession>A0A841C192</accession>
<protein>
    <recommendedName>
        <fullName evidence="7 8">2,3-dihydro-2,3-dihydroxybenzoate dehydrogenase</fullName>
        <ecNumber evidence="6 8">1.3.1.28</ecNumber>
    </recommendedName>
</protein>
<evidence type="ECO:0000313" key="11">
    <source>
        <dbReference type="EMBL" id="MBB5873636.1"/>
    </source>
</evidence>
<evidence type="ECO:0000256" key="8">
    <source>
        <dbReference type="NCBIfam" id="TIGR04316"/>
    </source>
</evidence>
<dbReference type="InterPro" id="IPR036291">
    <property type="entry name" value="NAD(P)-bd_dom_sf"/>
</dbReference>
<dbReference type="InterPro" id="IPR002347">
    <property type="entry name" value="SDR_fam"/>
</dbReference>
<evidence type="ECO:0000256" key="7">
    <source>
        <dbReference type="ARBA" id="ARBA00067530"/>
    </source>
</evidence>
<organism evidence="11 12">
    <name type="scientific">Allocatelliglobosispora scoriae</name>
    <dbReference type="NCBI Taxonomy" id="643052"/>
    <lineage>
        <taxon>Bacteria</taxon>
        <taxon>Bacillati</taxon>
        <taxon>Actinomycetota</taxon>
        <taxon>Actinomycetes</taxon>
        <taxon>Micromonosporales</taxon>
        <taxon>Micromonosporaceae</taxon>
        <taxon>Allocatelliglobosispora</taxon>
    </lineage>
</organism>
<evidence type="ECO:0000256" key="5">
    <source>
        <dbReference type="ARBA" id="ARBA00052874"/>
    </source>
</evidence>
<gene>
    <name evidence="11" type="ORF">F4553_007070</name>
</gene>
<evidence type="ECO:0000313" key="12">
    <source>
        <dbReference type="Proteomes" id="UP000587527"/>
    </source>
</evidence>
<dbReference type="GO" id="GO:0008667">
    <property type="term" value="F:2,3-dihydro-2,3-dihydroxybenzoate dehydrogenase activity"/>
    <property type="evidence" value="ECO:0007669"/>
    <property type="project" value="UniProtKB-UniRule"/>
</dbReference>
<proteinExistence type="inferred from homology"/>
<evidence type="ECO:0000256" key="2">
    <source>
        <dbReference type="ARBA" id="ARBA00006484"/>
    </source>
</evidence>
<dbReference type="SUPFAM" id="SSF51735">
    <property type="entry name" value="NAD(P)-binding Rossmann-fold domains"/>
    <property type="match status" value="1"/>
</dbReference>
<evidence type="ECO:0000256" key="1">
    <source>
        <dbReference type="ARBA" id="ARBA00004924"/>
    </source>
</evidence>
<dbReference type="PANTHER" id="PTHR42879:SF2">
    <property type="entry name" value="3-OXOACYL-[ACYL-CARRIER-PROTEIN] REDUCTASE FABG"/>
    <property type="match status" value="1"/>
</dbReference>